<dbReference type="Proteomes" id="UP001162156">
    <property type="component" value="Unassembled WGS sequence"/>
</dbReference>
<proteinExistence type="predicted"/>
<protein>
    <submittedName>
        <fullName evidence="1">Uncharacterized protein</fullName>
    </submittedName>
</protein>
<gene>
    <name evidence="1" type="ORF">NQ314_001576</name>
</gene>
<organism evidence="1 2">
    <name type="scientific">Rhamnusium bicolor</name>
    <dbReference type="NCBI Taxonomy" id="1586634"/>
    <lineage>
        <taxon>Eukaryota</taxon>
        <taxon>Metazoa</taxon>
        <taxon>Ecdysozoa</taxon>
        <taxon>Arthropoda</taxon>
        <taxon>Hexapoda</taxon>
        <taxon>Insecta</taxon>
        <taxon>Pterygota</taxon>
        <taxon>Neoptera</taxon>
        <taxon>Endopterygota</taxon>
        <taxon>Coleoptera</taxon>
        <taxon>Polyphaga</taxon>
        <taxon>Cucujiformia</taxon>
        <taxon>Chrysomeloidea</taxon>
        <taxon>Cerambycidae</taxon>
        <taxon>Lepturinae</taxon>
        <taxon>Rhagiini</taxon>
        <taxon>Rhamnusium</taxon>
    </lineage>
</organism>
<reference evidence="1" key="1">
    <citation type="journal article" date="2023" name="Insect Mol. Biol.">
        <title>Genome sequencing provides insights into the evolution of gene families encoding plant cell wall-degrading enzymes in longhorned beetles.</title>
        <authorList>
            <person name="Shin N.R."/>
            <person name="Okamura Y."/>
            <person name="Kirsch R."/>
            <person name="Pauchet Y."/>
        </authorList>
    </citation>
    <scope>NUCLEOTIDE SEQUENCE</scope>
    <source>
        <strain evidence="1">RBIC_L_NR</strain>
    </source>
</reference>
<keyword evidence="2" id="KW-1185">Reference proteome</keyword>
<dbReference type="EMBL" id="JANEYF010000454">
    <property type="protein sequence ID" value="KAJ8969818.1"/>
    <property type="molecule type" value="Genomic_DNA"/>
</dbReference>
<comment type="caution">
    <text evidence="1">The sequence shown here is derived from an EMBL/GenBank/DDBJ whole genome shotgun (WGS) entry which is preliminary data.</text>
</comment>
<accession>A0AAV8ZTY4</accession>
<name>A0AAV8ZTY4_9CUCU</name>
<dbReference type="AlphaFoldDB" id="A0AAV8ZTY4"/>
<evidence type="ECO:0000313" key="1">
    <source>
        <dbReference type="EMBL" id="KAJ8969818.1"/>
    </source>
</evidence>
<evidence type="ECO:0000313" key="2">
    <source>
        <dbReference type="Proteomes" id="UP001162156"/>
    </source>
</evidence>
<sequence>MKITNSKLEFEIAEAAKKIDQNSWEIKEKNIYFPFRLELITLGPIILRGNRIVMPQTLRNRV</sequence>